<evidence type="ECO:0000313" key="3">
    <source>
        <dbReference type="Proteomes" id="UP001162734"/>
    </source>
</evidence>
<feature type="compositionally biased region" description="Low complexity" evidence="1">
    <location>
        <begin position="1"/>
        <end position="22"/>
    </location>
</feature>
<dbReference type="Proteomes" id="UP001162734">
    <property type="component" value="Chromosome"/>
</dbReference>
<accession>A0ABM7XAS0</accession>
<keyword evidence="3" id="KW-1185">Reference proteome</keyword>
<evidence type="ECO:0000313" key="2">
    <source>
        <dbReference type="EMBL" id="BDG08941.1"/>
    </source>
</evidence>
<reference evidence="3" key="1">
    <citation type="journal article" date="2022" name="Int. J. Syst. Evol. Microbiol.">
        <title>Anaeromyxobacter oryzae sp. nov., Anaeromyxobacter diazotrophicus sp. nov. and Anaeromyxobacter paludicola sp. nov., isolated from paddy soils.</title>
        <authorList>
            <person name="Itoh H."/>
            <person name="Xu Z."/>
            <person name="Mise K."/>
            <person name="Masuda Y."/>
            <person name="Ushijima N."/>
            <person name="Hayakawa C."/>
            <person name="Shiratori Y."/>
            <person name="Senoo K."/>
        </authorList>
    </citation>
    <scope>NUCLEOTIDE SEQUENCE [LARGE SCALE GENOMIC DNA]</scope>
    <source>
        <strain evidence="3">Red630</strain>
    </source>
</reference>
<protein>
    <submittedName>
        <fullName evidence="2">Uncharacterized protein</fullName>
    </submittedName>
</protein>
<dbReference type="RefSeq" id="WP_248340462.1">
    <property type="nucleotide sequence ID" value="NZ_AP025592.1"/>
</dbReference>
<name>A0ABM7XAS0_9BACT</name>
<sequence length="123" mass="12311">MTPTSLAAAASGPAAPSTPAPGSGFGAVLEARSMRLPAAGAPAGSSIPGGALAAARDALASLERARERLDRLLDGGRAGRTCTARELLAVQREAYGYAQRVELAAKVVEQGAQTVKQAVGTQV</sequence>
<evidence type="ECO:0000256" key="1">
    <source>
        <dbReference type="SAM" id="MobiDB-lite"/>
    </source>
</evidence>
<proteinExistence type="predicted"/>
<feature type="region of interest" description="Disordered" evidence="1">
    <location>
        <begin position="1"/>
        <end position="26"/>
    </location>
</feature>
<gene>
    <name evidence="2" type="ORF">AMPC_20540</name>
</gene>
<dbReference type="EMBL" id="AP025592">
    <property type="protein sequence ID" value="BDG08941.1"/>
    <property type="molecule type" value="Genomic_DNA"/>
</dbReference>
<organism evidence="2 3">
    <name type="scientific">Anaeromyxobacter paludicola</name>
    <dbReference type="NCBI Taxonomy" id="2918171"/>
    <lineage>
        <taxon>Bacteria</taxon>
        <taxon>Pseudomonadati</taxon>
        <taxon>Myxococcota</taxon>
        <taxon>Myxococcia</taxon>
        <taxon>Myxococcales</taxon>
        <taxon>Cystobacterineae</taxon>
        <taxon>Anaeromyxobacteraceae</taxon>
        <taxon>Anaeromyxobacter</taxon>
    </lineage>
</organism>